<reference evidence="3" key="1">
    <citation type="submission" date="2019-09" db="EMBL/GenBank/DDBJ databases">
        <authorList>
            <person name="Jung D.-H."/>
        </authorList>
    </citation>
    <scope>NUCLEOTIDE SEQUENCE [LARGE SCALE GENOMIC DNA]</scope>
    <source>
        <strain evidence="3">JA-25</strain>
    </source>
</reference>
<proteinExistence type="predicted"/>
<feature type="transmembrane region" description="Helical" evidence="1">
    <location>
        <begin position="59"/>
        <end position="82"/>
    </location>
</feature>
<dbReference type="EMBL" id="WAEL01000005">
    <property type="protein sequence ID" value="NID11681.1"/>
    <property type="molecule type" value="Genomic_DNA"/>
</dbReference>
<keyword evidence="1" id="KW-1133">Transmembrane helix</keyword>
<reference evidence="3" key="2">
    <citation type="submission" date="2023-07" db="EMBL/GenBank/DDBJ databases">
        <authorList>
            <person name="Jung D.-H."/>
        </authorList>
    </citation>
    <scope>NUCLEOTIDE SEQUENCE [LARGE SCALE GENOMIC DNA]</scope>
    <source>
        <strain evidence="3">JA-25</strain>
    </source>
</reference>
<protein>
    <submittedName>
        <fullName evidence="2">Uncharacterized protein</fullName>
    </submittedName>
</protein>
<dbReference type="Proteomes" id="UP000606008">
    <property type="component" value="Unassembled WGS sequence"/>
</dbReference>
<evidence type="ECO:0000313" key="3">
    <source>
        <dbReference type="Proteomes" id="UP000606008"/>
    </source>
</evidence>
<feature type="transmembrane region" description="Helical" evidence="1">
    <location>
        <begin position="122"/>
        <end position="140"/>
    </location>
</feature>
<evidence type="ECO:0000256" key="1">
    <source>
        <dbReference type="SAM" id="Phobius"/>
    </source>
</evidence>
<name>A0ABX0QGX0_9BACT</name>
<gene>
    <name evidence="2" type="ORF">F7231_16025</name>
</gene>
<keyword evidence="1" id="KW-0472">Membrane</keyword>
<feature type="transmembrane region" description="Helical" evidence="1">
    <location>
        <begin position="155"/>
        <end position="177"/>
    </location>
</feature>
<accession>A0ABX0QGX0</accession>
<keyword evidence="1" id="KW-0812">Transmembrane</keyword>
<feature type="transmembrane region" description="Helical" evidence="1">
    <location>
        <begin position="94"/>
        <end position="115"/>
    </location>
</feature>
<sequence length="200" mass="22275">MLDEVRDHYREAITTAIANGSSFDEALTNTHAAFGRADGILALEAPFQKSLSSQYRKGVAQTLGTLLWGRKLPITVGLFAYICWKNSTASTSSLLFADIAVGFALLQAYHFVPCYTGRRYSWLNWLVSGVFFSGAIGYFMSAKRIIMHLQATDNWALITGLSVLQTLLLLVFWANLWQNRSSDLRRKAAVLLSRITQATN</sequence>
<organism evidence="2 3">
    <name type="scientific">Fibrivirga algicola</name>
    <dbReference type="NCBI Taxonomy" id="2950420"/>
    <lineage>
        <taxon>Bacteria</taxon>
        <taxon>Pseudomonadati</taxon>
        <taxon>Bacteroidota</taxon>
        <taxon>Cytophagia</taxon>
        <taxon>Cytophagales</taxon>
        <taxon>Spirosomataceae</taxon>
        <taxon>Fibrivirga</taxon>
    </lineage>
</organism>
<evidence type="ECO:0000313" key="2">
    <source>
        <dbReference type="EMBL" id="NID11681.1"/>
    </source>
</evidence>
<comment type="caution">
    <text evidence="2">The sequence shown here is derived from an EMBL/GenBank/DDBJ whole genome shotgun (WGS) entry which is preliminary data.</text>
</comment>
<keyword evidence="3" id="KW-1185">Reference proteome</keyword>
<dbReference type="RefSeq" id="WP_166692636.1">
    <property type="nucleotide sequence ID" value="NZ_WAEL01000005.1"/>
</dbReference>